<protein>
    <recommendedName>
        <fullName evidence="3">Thioredoxin domain-containing protein</fullName>
    </recommendedName>
</protein>
<evidence type="ECO:0000256" key="1">
    <source>
        <dbReference type="ARBA" id="ARBA00008987"/>
    </source>
</evidence>
<evidence type="ECO:0000259" key="3">
    <source>
        <dbReference type="PROSITE" id="PS51352"/>
    </source>
</evidence>
<dbReference type="InterPro" id="IPR036249">
    <property type="entry name" value="Thioredoxin-like_sf"/>
</dbReference>
<evidence type="ECO:0000256" key="2">
    <source>
        <dbReference type="SAM" id="MobiDB-lite"/>
    </source>
</evidence>
<proteinExistence type="inferred from homology"/>
<accession>A0A7S1XH33</accession>
<dbReference type="PANTHER" id="PTHR43601:SF32">
    <property type="entry name" value="THIOREDOXIN-LIKE 2-2, CHLOROPLASTIC"/>
    <property type="match status" value="1"/>
</dbReference>
<name>A0A7S1XH33_9RHOD</name>
<dbReference type="PROSITE" id="PS51352">
    <property type="entry name" value="THIOREDOXIN_2"/>
    <property type="match status" value="1"/>
</dbReference>
<comment type="similarity">
    <text evidence="1">Belongs to the thioredoxin family.</text>
</comment>
<feature type="domain" description="Thioredoxin" evidence="3">
    <location>
        <begin position="64"/>
        <end position="193"/>
    </location>
</feature>
<evidence type="ECO:0000313" key="4">
    <source>
        <dbReference type="EMBL" id="CAD9236850.1"/>
    </source>
</evidence>
<dbReference type="Gene3D" id="3.40.30.10">
    <property type="entry name" value="Glutaredoxin"/>
    <property type="match status" value="1"/>
</dbReference>
<dbReference type="Pfam" id="PF00085">
    <property type="entry name" value="Thioredoxin"/>
    <property type="match status" value="1"/>
</dbReference>
<dbReference type="AlphaFoldDB" id="A0A7S1XH33"/>
<organism evidence="4">
    <name type="scientific">Compsopogon caeruleus</name>
    <dbReference type="NCBI Taxonomy" id="31354"/>
    <lineage>
        <taxon>Eukaryota</taxon>
        <taxon>Rhodophyta</taxon>
        <taxon>Compsopogonophyceae</taxon>
        <taxon>Compsopogonales</taxon>
        <taxon>Compsopogonaceae</taxon>
        <taxon>Compsopogon</taxon>
    </lineage>
</organism>
<reference evidence="4" key="1">
    <citation type="submission" date="2021-01" db="EMBL/GenBank/DDBJ databases">
        <authorList>
            <person name="Corre E."/>
            <person name="Pelletier E."/>
            <person name="Niang G."/>
            <person name="Scheremetjew M."/>
            <person name="Finn R."/>
            <person name="Kale V."/>
            <person name="Holt S."/>
            <person name="Cochrane G."/>
            <person name="Meng A."/>
            <person name="Brown T."/>
            <person name="Cohen L."/>
        </authorList>
    </citation>
    <scope>NUCLEOTIDE SEQUENCE</scope>
    <source>
        <strain evidence="4">SAG 36.94</strain>
    </source>
</reference>
<dbReference type="PANTHER" id="PTHR43601">
    <property type="entry name" value="THIOREDOXIN, MITOCHONDRIAL"/>
    <property type="match status" value="1"/>
</dbReference>
<dbReference type="CDD" id="cd02961">
    <property type="entry name" value="PDI_a_family"/>
    <property type="match status" value="1"/>
</dbReference>
<dbReference type="GO" id="GO:0045454">
    <property type="term" value="P:cell redox homeostasis"/>
    <property type="evidence" value="ECO:0007669"/>
    <property type="project" value="TreeGrafter"/>
</dbReference>
<dbReference type="SUPFAM" id="SSF52833">
    <property type="entry name" value="Thioredoxin-like"/>
    <property type="match status" value="1"/>
</dbReference>
<gene>
    <name evidence="4" type="ORF">CCAE0312_LOCUS8947</name>
</gene>
<dbReference type="EMBL" id="HBGH01016163">
    <property type="protein sequence ID" value="CAD9236850.1"/>
    <property type="molecule type" value="Transcribed_RNA"/>
</dbReference>
<dbReference type="InterPro" id="IPR013766">
    <property type="entry name" value="Thioredoxin_domain"/>
</dbReference>
<feature type="region of interest" description="Disordered" evidence="2">
    <location>
        <begin position="38"/>
        <end position="57"/>
    </location>
</feature>
<sequence>MVNETGFVGVGGWVRREKKEELVCARTTRVVVPRMAVVTPLPPPPQHPGNNEDGSMSAWQSMQIPPAVKSTPSPVRALHGEGEFLAALASADDRLVVVKWYAPYCRSCKALGVKFEKYARETVRASWAKGRVLFFEVDISENKQLYRAHQVQYLPTIRFYKRDLGMVEDFTVGPSKFQILKAKVTQWLDSSSSEDSEA</sequence>